<proteinExistence type="predicted"/>
<evidence type="ECO:0000313" key="1">
    <source>
        <dbReference type="EMBL" id="KAJ8129002.1"/>
    </source>
</evidence>
<evidence type="ECO:0000313" key="2">
    <source>
        <dbReference type="Proteomes" id="UP001153332"/>
    </source>
</evidence>
<sequence length="363" mass="38577">MSNIGKEGRRKAYAYWWCLGASDSTSAIPRMSFKSVILAAACAVGVRAHGLVSGFVTDGTWNQGFILDYYYQLVNGGTLPDIGAWYAENLDNGFIEPYKYNTSDINCHKNARPGSRTISIKAGGTIEFQWTVWPHDIGPVLTYVADCKGDCSAVDKTTLLWVKIDEEGWDASTKLWASGKLINNNNTWTTTIPSTLAPGNYVFRHEIIALHGGSSLDGAQNYPQCFNIAITGSGTDKPAGTLGVNLYKPDDAGILFNPYINFSTYTIPGPSLYRTGSGSGSSSTTAATTSTSTAKPTTSTTMATTTTKTTITTKTTTTTTASPTSTGVGAPLYGQCGGIGWNGATTCAQGVCTVLNDYYSQCV</sequence>
<organism evidence="1 2">
    <name type="scientific">Lasiodiplodia mahajangana</name>
    <dbReference type="NCBI Taxonomy" id="1108764"/>
    <lineage>
        <taxon>Eukaryota</taxon>
        <taxon>Fungi</taxon>
        <taxon>Dikarya</taxon>
        <taxon>Ascomycota</taxon>
        <taxon>Pezizomycotina</taxon>
        <taxon>Dothideomycetes</taxon>
        <taxon>Dothideomycetes incertae sedis</taxon>
        <taxon>Botryosphaeriales</taxon>
        <taxon>Botryosphaeriaceae</taxon>
        <taxon>Lasiodiplodia</taxon>
    </lineage>
</organism>
<keyword evidence="2" id="KW-1185">Reference proteome</keyword>
<dbReference type="EMBL" id="JAPUUL010000894">
    <property type="protein sequence ID" value="KAJ8129002.1"/>
    <property type="molecule type" value="Genomic_DNA"/>
</dbReference>
<comment type="caution">
    <text evidence="1">The sequence shown here is derived from an EMBL/GenBank/DDBJ whole genome shotgun (WGS) entry which is preliminary data.</text>
</comment>
<dbReference type="Proteomes" id="UP001153332">
    <property type="component" value="Unassembled WGS sequence"/>
</dbReference>
<protein>
    <submittedName>
        <fullName evidence="1">Uncharacterized protein</fullName>
    </submittedName>
</protein>
<reference evidence="1" key="1">
    <citation type="submission" date="2022-12" db="EMBL/GenBank/DDBJ databases">
        <title>Genome Sequence of Lasiodiplodia mahajangana.</title>
        <authorList>
            <person name="Buettner E."/>
        </authorList>
    </citation>
    <scope>NUCLEOTIDE SEQUENCE</scope>
    <source>
        <strain evidence="1">VT137</strain>
    </source>
</reference>
<gene>
    <name evidence="1" type="ORF">O1611_g4630</name>
</gene>
<name>A0ACC2JNS8_9PEZI</name>
<accession>A0ACC2JNS8</accession>